<dbReference type="RefSeq" id="XP_007866363.1">
    <property type="nucleotide sequence ID" value="XM_007868172.1"/>
</dbReference>
<evidence type="ECO:0000313" key="4">
    <source>
        <dbReference type="EMBL" id="EPQ55207.1"/>
    </source>
</evidence>
<dbReference type="GeneID" id="19301952"/>
<accession>S7Q6Q4</accession>
<feature type="signal peptide" evidence="3">
    <location>
        <begin position="1"/>
        <end position="23"/>
    </location>
</feature>
<name>S7Q6Q4_GLOTA</name>
<sequence>MRPQVVLSGLLVLLVCVCQQAEALMVMRKESAPMRWDRRWCLWGCRYISVTVPLPSATSTPELAGEATPSVIETPEPSITFESTASAASPLATSAASATETSAPVDAALSISSTDTTSPSAVPSTTNIQSSSSSPMLSLCIPYLAALSAVAATILYL</sequence>
<keyword evidence="2" id="KW-1133">Transmembrane helix</keyword>
<organism evidence="4 5">
    <name type="scientific">Gloeophyllum trabeum (strain ATCC 11539 / FP-39264 / Madison 617)</name>
    <name type="common">Brown rot fungus</name>
    <dbReference type="NCBI Taxonomy" id="670483"/>
    <lineage>
        <taxon>Eukaryota</taxon>
        <taxon>Fungi</taxon>
        <taxon>Dikarya</taxon>
        <taxon>Basidiomycota</taxon>
        <taxon>Agaricomycotina</taxon>
        <taxon>Agaricomycetes</taxon>
        <taxon>Gloeophyllales</taxon>
        <taxon>Gloeophyllaceae</taxon>
        <taxon>Gloeophyllum</taxon>
    </lineage>
</organism>
<keyword evidence="5" id="KW-1185">Reference proteome</keyword>
<keyword evidence="2" id="KW-0812">Transmembrane</keyword>
<dbReference type="HOGENOM" id="CLU_1678085_0_0_1"/>
<evidence type="ECO:0000313" key="5">
    <source>
        <dbReference type="Proteomes" id="UP000030669"/>
    </source>
</evidence>
<feature type="compositionally biased region" description="Polar residues" evidence="1">
    <location>
        <begin position="113"/>
        <end position="129"/>
    </location>
</feature>
<dbReference type="AlphaFoldDB" id="S7Q6Q4"/>
<reference evidence="4 5" key="1">
    <citation type="journal article" date="2012" name="Science">
        <title>The Paleozoic origin of enzymatic lignin decomposition reconstructed from 31 fungal genomes.</title>
        <authorList>
            <person name="Floudas D."/>
            <person name="Binder M."/>
            <person name="Riley R."/>
            <person name="Barry K."/>
            <person name="Blanchette R.A."/>
            <person name="Henrissat B."/>
            <person name="Martinez A.T."/>
            <person name="Otillar R."/>
            <person name="Spatafora J.W."/>
            <person name="Yadav J.S."/>
            <person name="Aerts A."/>
            <person name="Benoit I."/>
            <person name="Boyd A."/>
            <person name="Carlson A."/>
            <person name="Copeland A."/>
            <person name="Coutinho P.M."/>
            <person name="de Vries R.P."/>
            <person name="Ferreira P."/>
            <person name="Findley K."/>
            <person name="Foster B."/>
            <person name="Gaskell J."/>
            <person name="Glotzer D."/>
            <person name="Gorecki P."/>
            <person name="Heitman J."/>
            <person name="Hesse C."/>
            <person name="Hori C."/>
            <person name="Igarashi K."/>
            <person name="Jurgens J.A."/>
            <person name="Kallen N."/>
            <person name="Kersten P."/>
            <person name="Kohler A."/>
            <person name="Kuees U."/>
            <person name="Kumar T.K.A."/>
            <person name="Kuo A."/>
            <person name="LaButti K."/>
            <person name="Larrondo L.F."/>
            <person name="Lindquist E."/>
            <person name="Ling A."/>
            <person name="Lombard V."/>
            <person name="Lucas S."/>
            <person name="Lundell T."/>
            <person name="Martin R."/>
            <person name="McLaughlin D.J."/>
            <person name="Morgenstern I."/>
            <person name="Morin E."/>
            <person name="Murat C."/>
            <person name="Nagy L.G."/>
            <person name="Nolan M."/>
            <person name="Ohm R.A."/>
            <person name="Patyshakuliyeva A."/>
            <person name="Rokas A."/>
            <person name="Ruiz-Duenas F.J."/>
            <person name="Sabat G."/>
            <person name="Salamov A."/>
            <person name="Samejima M."/>
            <person name="Schmutz J."/>
            <person name="Slot J.C."/>
            <person name="St John F."/>
            <person name="Stenlid J."/>
            <person name="Sun H."/>
            <person name="Sun S."/>
            <person name="Syed K."/>
            <person name="Tsang A."/>
            <person name="Wiebenga A."/>
            <person name="Young D."/>
            <person name="Pisabarro A."/>
            <person name="Eastwood D.C."/>
            <person name="Martin F."/>
            <person name="Cullen D."/>
            <person name="Grigoriev I.V."/>
            <person name="Hibbett D.S."/>
        </authorList>
    </citation>
    <scope>NUCLEOTIDE SEQUENCE [LARGE SCALE GENOMIC DNA]</scope>
    <source>
        <strain evidence="4 5">ATCC 11539</strain>
    </source>
</reference>
<evidence type="ECO:0000256" key="3">
    <source>
        <dbReference type="SAM" id="SignalP"/>
    </source>
</evidence>
<feature type="region of interest" description="Disordered" evidence="1">
    <location>
        <begin position="113"/>
        <end position="134"/>
    </location>
</feature>
<dbReference type="OrthoDB" id="10458700at2759"/>
<evidence type="ECO:0000256" key="1">
    <source>
        <dbReference type="SAM" id="MobiDB-lite"/>
    </source>
</evidence>
<dbReference type="EMBL" id="KB469302">
    <property type="protein sequence ID" value="EPQ55207.1"/>
    <property type="molecule type" value="Genomic_DNA"/>
</dbReference>
<keyword evidence="2" id="KW-0472">Membrane</keyword>
<feature type="chain" id="PRO_5004543972" evidence="3">
    <location>
        <begin position="24"/>
        <end position="157"/>
    </location>
</feature>
<gene>
    <name evidence="4" type="ORF">GLOTRDRAFT_129496</name>
</gene>
<dbReference type="KEGG" id="gtr:GLOTRDRAFT_129496"/>
<dbReference type="Proteomes" id="UP000030669">
    <property type="component" value="Unassembled WGS sequence"/>
</dbReference>
<protein>
    <submittedName>
        <fullName evidence="4">Uncharacterized protein</fullName>
    </submittedName>
</protein>
<keyword evidence="3" id="KW-0732">Signal</keyword>
<proteinExistence type="predicted"/>
<evidence type="ECO:0000256" key="2">
    <source>
        <dbReference type="SAM" id="Phobius"/>
    </source>
</evidence>
<feature type="transmembrane region" description="Helical" evidence="2">
    <location>
        <begin position="136"/>
        <end position="156"/>
    </location>
</feature>